<organism evidence="2 3">
    <name type="scientific">Streptomyces paromomycinus</name>
    <name type="common">Streptomyces rimosus subsp. paromomycinus</name>
    <dbReference type="NCBI Taxonomy" id="92743"/>
    <lineage>
        <taxon>Bacteria</taxon>
        <taxon>Bacillati</taxon>
        <taxon>Actinomycetota</taxon>
        <taxon>Actinomycetes</taxon>
        <taxon>Kitasatosporales</taxon>
        <taxon>Streptomycetaceae</taxon>
        <taxon>Streptomyces</taxon>
    </lineage>
</organism>
<evidence type="ECO:0000313" key="3">
    <source>
        <dbReference type="Proteomes" id="UP000286746"/>
    </source>
</evidence>
<keyword evidence="3" id="KW-1185">Reference proteome</keyword>
<gene>
    <name evidence="2" type="ORF">GKJPGBOP_03675</name>
</gene>
<protein>
    <recommendedName>
        <fullName evidence="4">Amidase</fullName>
    </recommendedName>
</protein>
<feature type="region of interest" description="Disordered" evidence="1">
    <location>
        <begin position="54"/>
        <end position="78"/>
    </location>
</feature>
<evidence type="ECO:0000256" key="1">
    <source>
        <dbReference type="SAM" id="MobiDB-lite"/>
    </source>
</evidence>
<dbReference type="RefSeq" id="WP_125054973.1">
    <property type="nucleotide sequence ID" value="NZ_BHZD01000001.1"/>
</dbReference>
<proteinExistence type="predicted"/>
<name>A0A401W3T6_STREY</name>
<dbReference type="Proteomes" id="UP000286746">
    <property type="component" value="Unassembled WGS sequence"/>
</dbReference>
<dbReference type="AlphaFoldDB" id="A0A401W3T6"/>
<evidence type="ECO:0008006" key="4">
    <source>
        <dbReference type="Google" id="ProtNLM"/>
    </source>
</evidence>
<accession>A0A401W3T6</accession>
<dbReference type="EMBL" id="BHZD01000001">
    <property type="protein sequence ID" value="GCD43989.1"/>
    <property type="molecule type" value="Genomic_DNA"/>
</dbReference>
<sequence>MPPSPLSPALALAPEDVARLARRAGLPLPEDRLAGVTATVNAIDSVLSTLRTLPLGDTPPAPVFTAAPRTTHLPRTTS</sequence>
<comment type="caution">
    <text evidence="2">The sequence shown here is derived from an EMBL/GenBank/DDBJ whole genome shotgun (WGS) entry which is preliminary data.</text>
</comment>
<evidence type="ECO:0000313" key="2">
    <source>
        <dbReference type="EMBL" id="GCD43989.1"/>
    </source>
</evidence>
<reference evidence="2 3" key="1">
    <citation type="submission" date="2018-11" db="EMBL/GenBank/DDBJ databases">
        <title>Whole genome sequence of Streptomyces paromomycinus NBRC 15454(T).</title>
        <authorList>
            <person name="Komaki H."/>
            <person name="Tamura T."/>
        </authorList>
    </citation>
    <scope>NUCLEOTIDE SEQUENCE [LARGE SCALE GENOMIC DNA]</scope>
    <source>
        <strain evidence="2 3">NBRC 15454</strain>
    </source>
</reference>